<dbReference type="InParanoid" id="A0A1X7V677"/>
<proteinExistence type="predicted"/>
<accession>A0A1X7V677</accession>
<dbReference type="EnsemblMetazoa" id="Aqu2.1.35012_001">
    <property type="protein sequence ID" value="Aqu2.1.35012_001"/>
    <property type="gene ID" value="Aqu2.1.35012"/>
</dbReference>
<dbReference type="AlphaFoldDB" id="A0A1X7V677"/>
<protein>
    <submittedName>
        <fullName evidence="1">Uncharacterized protein</fullName>
    </submittedName>
</protein>
<organism evidence="1">
    <name type="scientific">Amphimedon queenslandica</name>
    <name type="common">Sponge</name>
    <dbReference type="NCBI Taxonomy" id="400682"/>
    <lineage>
        <taxon>Eukaryota</taxon>
        <taxon>Metazoa</taxon>
        <taxon>Porifera</taxon>
        <taxon>Demospongiae</taxon>
        <taxon>Heteroscleromorpha</taxon>
        <taxon>Haplosclerida</taxon>
        <taxon>Niphatidae</taxon>
        <taxon>Amphimedon</taxon>
    </lineage>
</organism>
<reference evidence="1" key="1">
    <citation type="submission" date="2017-05" db="UniProtKB">
        <authorList>
            <consortium name="EnsemblMetazoa"/>
        </authorList>
    </citation>
    <scope>IDENTIFICATION</scope>
</reference>
<evidence type="ECO:0000313" key="1">
    <source>
        <dbReference type="EnsemblMetazoa" id="Aqu2.1.35012_001"/>
    </source>
</evidence>
<sequence length="63" mass="6936">MRADLPSPTKEIDATFIIDATATIRRKGDNLEEKVKKKLKDLNKDVNNTGGLKANKKLAVGLE</sequence>
<name>A0A1X7V677_AMPQE</name>